<reference evidence="2" key="1">
    <citation type="submission" date="2020-10" db="EMBL/GenBank/DDBJ databases">
        <title>CRESS DNA virus dark matter in the feces of wild birds.</title>
        <authorList>
            <person name="Yang S."/>
            <person name="Zhang W."/>
        </authorList>
    </citation>
    <scope>NUCLEOTIDE SEQUENCE</scope>
    <source>
        <strain evidence="2">Swn66cir16</strain>
    </source>
</reference>
<feature type="region of interest" description="Disordered" evidence="1">
    <location>
        <begin position="1"/>
        <end position="29"/>
    </location>
</feature>
<dbReference type="GO" id="GO:0019028">
    <property type="term" value="C:viral capsid"/>
    <property type="evidence" value="ECO:0007669"/>
    <property type="project" value="InterPro"/>
</dbReference>
<evidence type="ECO:0000313" key="2">
    <source>
        <dbReference type="EMBL" id="QTE03339.1"/>
    </source>
</evidence>
<proteinExistence type="predicted"/>
<dbReference type="Gene3D" id="2.60.120.20">
    <property type="match status" value="1"/>
</dbReference>
<organism evidence="2">
    <name type="scientific">Cygnus columbianus CRESS-DNA-virus sp</name>
    <dbReference type="NCBI Taxonomy" id="2815027"/>
    <lineage>
        <taxon>Viruses</taxon>
        <taxon>Monodnaviria</taxon>
        <taxon>Shotokuvirae</taxon>
        <taxon>Cressdnaviricota</taxon>
    </lineage>
</organism>
<protein>
    <submittedName>
        <fullName evidence="2">Putative capsid protein</fullName>
    </submittedName>
</protein>
<dbReference type="InterPro" id="IPR029053">
    <property type="entry name" value="Viral_coat"/>
</dbReference>
<evidence type="ECO:0000256" key="1">
    <source>
        <dbReference type="SAM" id="MobiDB-lite"/>
    </source>
</evidence>
<dbReference type="GO" id="GO:0005198">
    <property type="term" value="F:structural molecule activity"/>
    <property type="evidence" value="ECO:0007669"/>
    <property type="project" value="InterPro"/>
</dbReference>
<accession>A0A8A4XCD0</accession>
<sequence length="260" mass="27940">MSSRGQAVYNASRSFPSRRRKKSRFSLNPKVAQARAQAVANQIAMGAMMRGSELKGVDQPLTGLTGITSPLVSTITTNDGGTANPLLIQQGAAGYQRIGRKINVKSMRITGLLTLAAAAGTGNCDAVTVRMVVVKDEKPGDTVPNFQDLFSVTQADGTKTSFVFAPLNQNITDNVRIIRDRKITLVPQRNTAVGSRQAQHFVDEYIPLRNMEVQYSGTADPLTLANITSNAVYVYMLVDSGVTAGAVSLEDLSSRVRYVG</sequence>
<dbReference type="InterPro" id="IPR000263">
    <property type="entry name" value="GV_A/BR1_coat"/>
</dbReference>
<name>A0A8A4XCD0_9VIRU</name>
<dbReference type="EMBL" id="MW182742">
    <property type="protein sequence ID" value="QTE03339.1"/>
    <property type="molecule type" value="Genomic_DNA"/>
</dbReference>
<feature type="compositionally biased region" description="Polar residues" evidence="1">
    <location>
        <begin position="1"/>
        <end position="11"/>
    </location>
</feature>
<dbReference type="Pfam" id="PF00844">
    <property type="entry name" value="Gemini_coat"/>
    <property type="match status" value="1"/>
</dbReference>